<name>A0AAU7BW87_9FLAO</name>
<sequence length="386" mass="44825">MTDKKVANQPSMSKNTEITTPSENDENVDFALEQNITICQNCEKEHNTEFKFCPHCGQQTNDELTVGVLFYNTIANYFSFDARFFRSFIPLVFKPGILAKRFVSGKRLMYLHPAQMYLFISVVFFFLFSFKIREYNANFDKALEKGFEMEKSKDSININPIDSSAIAKMRKPLEGKNLVPGLSEQEQKEFDSILTAASNPKNLKNNFNFGYDTAKLDSLIAIDAPEKEQLKAVGMKDDAGFFKKQFFRQLIKFHKNKGGGIVQALFDSVPISLFFLLPIFALLLKIFYWRRGRFAHHLVFSFYYFSFLFTVMCIIFGINYIVEIPDWIDFLVLLSTFFYLVFALRNYYEQGFFISLIKSSMLTFIYMMVVAPMTVMIVLILGFLFY</sequence>
<keyword evidence="2" id="KW-0472">Membrane</keyword>
<dbReference type="InterPro" id="IPR022134">
    <property type="entry name" value="DUF3667"/>
</dbReference>
<dbReference type="EMBL" id="CP157199">
    <property type="protein sequence ID" value="XBG62675.1"/>
    <property type="molecule type" value="Genomic_DNA"/>
</dbReference>
<feature type="compositionally biased region" description="Polar residues" evidence="1">
    <location>
        <begin position="8"/>
        <end position="22"/>
    </location>
</feature>
<feature type="region of interest" description="Disordered" evidence="1">
    <location>
        <begin position="1"/>
        <end position="24"/>
    </location>
</feature>
<proteinExistence type="predicted"/>
<feature type="transmembrane region" description="Helical" evidence="2">
    <location>
        <begin position="327"/>
        <end position="344"/>
    </location>
</feature>
<dbReference type="AlphaFoldDB" id="A0AAU7BW87"/>
<dbReference type="RefSeq" id="WP_347926061.1">
    <property type="nucleotide sequence ID" value="NZ_CP157199.1"/>
</dbReference>
<evidence type="ECO:0000313" key="3">
    <source>
        <dbReference type="EMBL" id="XBG62675.1"/>
    </source>
</evidence>
<organism evidence="3">
    <name type="scientific">Pontimicrobium sp. SW4</name>
    <dbReference type="NCBI Taxonomy" id="3153519"/>
    <lineage>
        <taxon>Bacteria</taxon>
        <taxon>Pseudomonadati</taxon>
        <taxon>Bacteroidota</taxon>
        <taxon>Flavobacteriia</taxon>
        <taxon>Flavobacteriales</taxon>
        <taxon>Flavobacteriaceae</taxon>
        <taxon>Pontimicrobium</taxon>
    </lineage>
</organism>
<evidence type="ECO:0000256" key="1">
    <source>
        <dbReference type="SAM" id="MobiDB-lite"/>
    </source>
</evidence>
<keyword evidence="2" id="KW-0812">Transmembrane</keyword>
<dbReference type="Pfam" id="PF12412">
    <property type="entry name" value="DUF3667"/>
    <property type="match status" value="1"/>
</dbReference>
<evidence type="ECO:0000256" key="2">
    <source>
        <dbReference type="SAM" id="Phobius"/>
    </source>
</evidence>
<feature type="transmembrane region" description="Helical" evidence="2">
    <location>
        <begin position="300"/>
        <end position="321"/>
    </location>
</feature>
<keyword evidence="2" id="KW-1133">Transmembrane helix</keyword>
<feature type="transmembrane region" description="Helical" evidence="2">
    <location>
        <begin position="110"/>
        <end position="130"/>
    </location>
</feature>
<feature type="transmembrane region" description="Helical" evidence="2">
    <location>
        <begin position="364"/>
        <end position="385"/>
    </location>
</feature>
<accession>A0AAU7BW87</accession>
<protein>
    <submittedName>
        <fullName evidence="3">DUF3667 domain-containing protein</fullName>
    </submittedName>
</protein>
<feature type="transmembrane region" description="Helical" evidence="2">
    <location>
        <begin position="269"/>
        <end position="288"/>
    </location>
</feature>
<reference evidence="3" key="1">
    <citation type="submission" date="2024-05" db="EMBL/GenBank/DDBJ databases">
        <title>Pontimicrobium maritimus sp. nov., isolated form sea water.</title>
        <authorList>
            <person name="Muhammad N."/>
            <person name="Vuong T.Q."/>
            <person name="Han H.L."/>
            <person name="Kim S.-G."/>
        </authorList>
    </citation>
    <scope>NUCLEOTIDE SEQUENCE</scope>
    <source>
        <strain evidence="3">SW4</strain>
    </source>
</reference>
<gene>
    <name evidence="3" type="ORF">ABGB03_07120</name>
</gene>